<evidence type="ECO:0000313" key="2">
    <source>
        <dbReference type="Proteomes" id="UP000479293"/>
    </source>
</evidence>
<accession>A0A7C9FX69</accession>
<name>A0A7C9FX69_9BACT</name>
<dbReference type="AlphaFoldDB" id="A0A7C9FX69"/>
<sequence>MLTISINIEDEHLAQRLKEKAEANGKSVDQLVEESLVELFGEADRWEIEIPRLNVLDHARVINNTLTAEEEEALAQNPDVKPFSHIDDPAKYIHDLRRKPRY</sequence>
<gene>
    <name evidence="1" type="ORF">GBK04_03065</name>
</gene>
<comment type="caution">
    <text evidence="1">The sequence shown here is derived from an EMBL/GenBank/DDBJ whole genome shotgun (WGS) entry which is preliminary data.</text>
</comment>
<dbReference type="RefSeq" id="WP_152756746.1">
    <property type="nucleotide sequence ID" value="NZ_WHLY01000002.1"/>
</dbReference>
<dbReference type="EMBL" id="WHLY01000002">
    <property type="protein sequence ID" value="MPR32353.1"/>
    <property type="molecule type" value="Genomic_DNA"/>
</dbReference>
<proteinExistence type="predicted"/>
<reference evidence="1 2" key="1">
    <citation type="submission" date="2019-10" db="EMBL/GenBank/DDBJ databases">
        <title>Draft Genome Sequence of Cytophagaceae sp. SJW1-29.</title>
        <authorList>
            <person name="Choi A."/>
        </authorList>
    </citation>
    <scope>NUCLEOTIDE SEQUENCE [LARGE SCALE GENOMIC DNA]</scope>
    <source>
        <strain evidence="1 2">SJW1-29</strain>
    </source>
</reference>
<dbReference type="Proteomes" id="UP000479293">
    <property type="component" value="Unassembled WGS sequence"/>
</dbReference>
<keyword evidence="2" id="KW-1185">Reference proteome</keyword>
<protein>
    <submittedName>
        <fullName evidence="1">Uncharacterized protein</fullName>
    </submittedName>
</protein>
<organism evidence="1 2">
    <name type="scientific">Salmonirosea aquatica</name>
    <dbReference type="NCBI Taxonomy" id="2654236"/>
    <lineage>
        <taxon>Bacteria</taxon>
        <taxon>Pseudomonadati</taxon>
        <taxon>Bacteroidota</taxon>
        <taxon>Cytophagia</taxon>
        <taxon>Cytophagales</taxon>
        <taxon>Spirosomataceae</taxon>
        <taxon>Salmonirosea</taxon>
    </lineage>
</organism>
<evidence type="ECO:0000313" key="1">
    <source>
        <dbReference type="EMBL" id="MPR32353.1"/>
    </source>
</evidence>